<evidence type="ECO:0000256" key="1">
    <source>
        <dbReference type="ARBA" id="ARBA00004141"/>
    </source>
</evidence>
<dbReference type="AlphaFoldDB" id="A0A229UT12"/>
<dbReference type="EMBL" id="NMQW01000014">
    <property type="protein sequence ID" value="OXM86500.1"/>
    <property type="molecule type" value="Genomic_DNA"/>
</dbReference>
<organism evidence="6 7">
    <name type="scientific">Paenibacillus rigui</name>
    <dbReference type="NCBI Taxonomy" id="554312"/>
    <lineage>
        <taxon>Bacteria</taxon>
        <taxon>Bacillati</taxon>
        <taxon>Bacillota</taxon>
        <taxon>Bacilli</taxon>
        <taxon>Bacillales</taxon>
        <taxon>Paenibacillaceae</taxon>
        <taxon>Paenibacillus</taxon>
    </lineage>
</organism>
<dbReference type="RefSeq" id="WP_094014716.1">
    <property type="nucleotide sequence ID" value="NZ_NMQW01000014.1"/>
</dbReference>
<comment type="caution">
    <text evidence="6">The sequence shown here is derived from an EMBL/GenBank/DDBJ whole genome shotgun (WGS) entry which is preliminary data.</text>
</comment>
<reference evidence="6 7" key="1">
    <citation type="submission" date="2017-07" db="EMBL/GenBank/DDBJ databases">
        <title>Genome sequencing and assembly of Paenibacillus rigui.</title>
        <authorList>
            <person name="Mayilraj S."/>
        </authorList>
    </citation>
    <scope>NUCLEOTIDE SEQUENCE [LARGE SCALE GENOMIC DNA]</scope>
    <source>
        <strain evidence="6 7">JCM 16352</strain>
    </source>
</reference>
<dbReference type="PANTHER" id="PTHR36974:SF1">
    <property type="entry name" value="DOXX FAMILY MEMBRANE PROTEIN"/>
    <property type="match status" value="1"/>
</dbReference>
<evidence type="ECO:0000256" key="3">
    <source>
        <dbReference type="ARBA" id="ARBA00022989"/>
    </source>
</evidence>
<keyword evidence="7" id="KW-1185">Reference proteome</keyword>
<dbReference type="InterPro" id="IPR032808">
    <property type="entry name" value="DoxX"/>
</dbReference>
<evidence type="ECO:0000256" key="2">
    <source>
        <dbReference type="ARBA" id="ARBA00022692"/>
    </source>
</evidence>
<evidence type="ECO:0000313" key="7">
    <source>
        <dbReference type="Proteomes" id="UP000215509"/>
    </source>
</evidence>
<evidence type="ECO:0000313" key="6">
    <source>
        <dbReference type="EMBL" id="OXM86500.1"/>
    </source>
</evidence>
<evidence type="ECO:0008006" key="8">
    <source>
        <dbReference type="Google" id="ProtNLM"/>
    </source>
</evidence>
<keyword evidence="2 5" id="KW-0812">Transmembrane</keyword>
<dbReference type="Proteomes" id="UP000215509">
    <property type="component" value="Unassembled WGS sequence"/>
</dbReference>
<proteinExistence type="predicted"/>
<gene>
    <name evidence="6" type="ORF">CF651_10025</name>
</gene>
<evidence type="ECO:0000256" key="5">
    <source>
        <dbReference type="SAM" id="Phobius"/>
    </source>
</evidence>
<accession>A0A229UT12</accession>
<protein>
    <recommendedName>
        <fullName evidence="8">DoxX family protein</fullName>
    </recommendedName>
</protein>
<feature type="transmembrane region" description="Helical" evidence="5">
    <location>
        <begin position="6"/>
        <end position="23"/>
    </location>
</feature>
<feature type="transmembrane region" description="Helical" evidence="5">
    <location>
        <begin position="91"/>
        <end position="109"/>
    </location>
</feature>
<feature type="transmembrane region" description="Helical" evidence="5">
    <location>
        <begin position="32"/>
        <end position="50"/>
    </location>
</feature>
<keyword evidence="4 5" id="KW-0472">Membrane</keyword>
<name>A0A229UT12_9BACL</name>
<sequence>MITLLILFGSYGVLYGLAHLGVFSEAVTQMDLAAYAMSFFLVFFGLSHFYKCKDLLRIVPGWVPFPRQTVYVTGVMELMFAIGLLIPSIRFATGIALVLFFVAIFPANLNKAMKGLHIPGALSSNLLSWVRLAYQPLFIGWTLYSIEVL</sequence>
<comment type="subcellular location">
    <subcellularLocation>
        <location evidence="1">Membrane</location>
        <topology evidence="1">Multi-pass membrane protein</topology>
    </subcellularLocation>
</comment>
<dbReference type="OrthoDB" id="129693at2"/>
<dbReference type="PANTHER" id="PTHR36974">
    <property type="entry name" value="MEMBRANE PROTEIN-RELATED"/>
    <property type="match status" value="1"/>
</dbReference>
<keyword evidence="3 5" id="KW-1133">Transmembrane helix</keyword>
<evidence type="ECO:0000256" key="4">
    <source>
        <dbReference type="ARBA" id="ARBA00023136"/>
    </source>
</evidence>
<dbReference type="GO" id="GO:0016020">
    <property type="term" value="C:membrane"/>
    <property type="evidence" value="ECO:0007669"/>
    <property type="project" value="UniProtKB-SubCell"/>
</dbReference>
<dbReference type="Pfam" id="PF13564">
    <property type="entry name" value="DoxX_2"/>
    <property type="match status" value="1"/>
</dbReference>